<feature type="domain" description="Cytochrome b5 heme-binding" evidence="3">
    <location>
        <begin position="128"/>
        <end position="177"/>
    </location>
</feature>
<dbReference type="RefSeq" id="XP_002503227.1">
    <property type="nucleotide sequence ID" value="XM_002503181.1"/>
</dbReference>
<dbReference type="GO" id="GO:0016020">
    <property type="term" value="C:membrane"/>
    <property type="evidence" value="ECO:0007669"/>
    <property type="project" value="TreeGrafter"/>
</dbReference>
<evidence type="ECO:0000313" key="4">
    <source>
        <dbReference type="EMBL" id="ACO64485.1"/>
    </source>
</evidence>
<dbReference type="PANTHER" id="PTHR19353:SF19">
    <property type="entry name" value="DELTA(5) FATTY ACID DESATURASE C-RELATED"/>
    <property type="match status" value="1"/>
</dbReference>
<dbReference type="InterPro" id="IPR005804">
    <property type="entry name" value="FA_desaturase_dom"/>
</dbReference>
<feature type="region of interest" description="Disordered" evidence="2">
    <location>
        <begin position="47"/>
        <end position="68"/>
    </location>
</feature>
<dbReference type="PROSITE" id="PS50255">
    <property type="entry name" value="CYTOCHROME_B5_2"/>
    <property type="match status" value="1"/>
</dbReference>
<accession>C1E8B5</accession>
<dbReference type="EMBL" id="CP001327">
    <property type="protein sequence ID" value="ACO64485.1"/>
    <property type="molecule type" value="Genomic_DNA"/>
</dbReference>
<dbReference type="AlphaFoldDB" id="C1E8B5"/>
<gene>
    <name evidence="4" type="ORF">MICPUN_59313</name>
</gene>
<dbReference type="Gene3D" id="3.10.120.10">
    <property type="entry name" value="Cytochrome b5-like heme/steroid binding domain"/>
    <property type="match status" value="1"/>
</dbReference>
<protein>
    <recommendedName>
        <fullName evidence="3">Cytochrome b5 heme-binding domain-containing protein</fullName>
    </recommendedName>
</protein>
<proteinExistence type="predicted"/>
<evidence type="ECO:0000313" key="5">
    <source>
        <dbReference type="Proteomes" id="UP000002009"/>
    </source>
</evidence>
<reference evidence="4 5" key="1">
    <citation type="journal article" date="2009" name="Science">
        <title>Green evolution and dynamic adaptations revealed by genomes of the marine picoeukaryotes Micromonas.</title>
        <authorList>
            <person name="Worden A.Z."/>
            <person name="Lee J.H."/>
            <person name="Mock T."/>
            <person name="Rouze P."/>
            <person name="Simmons M.P."/>
            <person name="Aerts A.L."/>
            <person name="Allen A.E."/>
            <person name="Cuvelier M.L."/>
            <person name="Derelle E."/>
            <person name="Everett M.V."/>
            <person name="Foulon E."/>
            <person name="Grimwood J."/>
            <person name="Gundlach H."/>
            <person name="Henrissat B."/>
            <person name="Napoli C."/>
            <person name="McDonald S.M."/>
            <person name="Parker M.S."/>
            <person name="Rombauts S."/>
            <person name="Salamov A."/>
            <person name="Von Dassow P."/>
            <person name="Badger J.H."/>
            <person name="Coutinho P.M."/>
            <person name="Demir E."/>
            <person name="Dubchak I."/>
            <person name="Gentemann C."/>
            <person name="Eikrem W."/>
            <person name="Gready J.E."/>
            <person name="John U."/>
            <person name="Lanier W."/>
            <person name="Lindquist E.A."/>
            <person name="Lucas S."/>
            <person name="Mayer K.F."/>
            <person name="Moreau H."/>
            <person name="Not F."/>
            <person name="Otillar R."/>
            <person name="Panaud O."/>
            <person name="Pangilinan J."/>
            <person name="Paulsen I."/>
            <person name="Piegu B."/>
            <person name="Poliakov A."/>
            <person name="Robbens S."/>
            <person name="Schmutz J."/>
            <person name="Toulza E."/>
            <person name="Wyss T."/>
            <person name="Zelensky A."/>
            <person name="Zhou K."/>
            <person name="Armbrust E.V."/>
            <person name="Bhattacharya D."/>
            <person name="Goodenough U.W."/>
            <person name="Van de Peer Y."/>
            <person name="Grigoriev I.V."/>
        </authorList>
    </citation>
    <scope>NUCLEOTIDE SEQUENCE [LARGE SCALE GENOMIC DNA]</scope>
    <source>
        <strain evidence="5">RCC299 / NOUM17</strain>
    </source>
</reference>
<dbReference type="Pfam" id="PF00487">
    <property type="entry name" value="FA_desaturase"/>
    <property type="match status" value="1"/>
</dbReference>
<dbReference type="CDD" id="cd03506">
    <property type="entry name" value="Delta6-FADS-like"/>
    <property type="match status" value="1"/>
</dbReference>
<dbReference type="GO" id="GO:0042759">
    <property type="term" value="P:long-chain fatty acid biosynthetic process"/>
    <property type="evidence" value="ECO:0007669"/>
    <property type="project" value="UniProtKB-ARBA"/>
</dbReference>
<dbReference type="InterPro" id="IPR036400">
    <property type="entry name" value="Cyt_B5-like_heme/steroid_sf"/>
</dbReference>
<keyword evidence="1" id="KW-0560">Oxidoreductase</keyword>
<name>C1E8B5_MICCC</name>
<dbReference type="InterPro" id="IPR001199">
    <property type="entry name" value="Cyt_B5-like_heme/steroid-bd"/>
</dbReference>
<sequence length="568" mass="61895">MAATIVSSAGLRLNARARSSGAASSRVVARCESLPSQIRPPRLVLPLAPHATRDGPDADASGPRLPSDLRGVTLRTQHVAPARLSRASLVTRAVATPAPVTVPEPEQRVAISAPRPDVAMPNMQDPWNDPKWKDTKWTVYRDVAYDLQPFYDKHPGGEWLLNLAIGRDCTALIESYHLRPEVSTARFNKLPVLEDFPVTAVPRAPRPNDSPLYNSIRDRVRKELFPREGKMEHRMGGDGAAATIVGTAVACYALYANFTGPIAGAMLGLAGAWIGLTIQHCGNHGAMSPKTWVNNALGMTDDLIGGSSLMWRYHHQVSHHIHCNDNALDQDVYTAMPLLRFDARQPKKWFHRFQHIYLFAAFPLMQLAFQVGDIKGLFTRDCEGAKLHGATALELATVVIGKIAHFGLLLGPLAWGASGAAVAAGVASFIAVQGMVLACTFAVSHNVAETKVPEDTGGEAWERDWGIQQLVTSADWGDKVGNFFTGGLNLQVEHHLFPAICFVHYPAIRKIVAEEAEKFGVPYANYRTLPGIFAEFLKFVKDMGTADQIGDVVEAKHKNKSMCPLGFA</sequence>
<organism evidence="4 5">
    <name type="scientific">Micromonas commoda (strain RCC299 / NOUM17 / CCMP2709)</name>
    <name type="common">Picoplanktonic green alga</name>
    <dbReference type="NCBI Taxonomy" id="296587"/>
    <lineage>
        <taxon>Eukaryota</taxon>
        <taxon>Viridiplantae</taxon>
        <taxon>Chlorophyta</taxon>
        <taxon>Mamiellophyceae</taxon>
        <taxon>Mamiellales</taxon>
        <taxon>Mamiellaceae</taxon>
        <taxon>Micromonas</taxon>
    </lineage>
</organism>
<dbReference type="GeneID" id="8244152"/>
<dbReference type="GO" id="GO:0016717">
    <property type="term" value="F:oxidoreductase activity, acting on paired donors, with oxidation of a pair of donors resulting in the reduction of molecular oxygen to two molecules of water"/>
    <property type="evidence" value="ECO:0007669"/>
    <property type="project" value="UniProtKB-ARBA"/>
</dbReference>
<dbReference type="Pfam" id="PF00173">
    <property type="entry name" value="Cyt-b5"/>
    <property type="match status" value="1"/>
</dbReference>
<dbReference type="GO" id="GO:0006636">
    <property type="term" value="P:unsaturated fatty acid biosynthetic process"/>
    <property type="evidence" value="ECO:0007669"/>
    <property type="project" value="UniProtKB-ARBA"/>
</dbReference>
<evidence type="ECO:0000259" key="3">
    <source>
        <dbReference type="PROSITE" id="PS50255"/>
    </source>
</evidence>
<dbReference type="STRING" id="296587.C1E8B5"/>
<dbReference type="OMA" id="HHIHCND"/>
<dbReference type="InterPro" id="IPR012171">
    <property type="entry name" value="Fatty_acid_desaturase"/>
</dbReference>
<dbReference type="KEGG" id="mis:MICPUN_59313"/>
<dbReference type="PANTHER" id="PTHR19353">
    <property type="entry name" value="FATTY ACID DESATURASE 2"/>
    <property type="match status" value="1"/>
</dbReference>
<dbReference type="InParanoid" id="C1E8B5"/>
<keyword evidence="5" id="KW-1185">Reference proteome</keyword>
<dbReference type="eggNOG" id="KOG4232">
    <property type="taxonomic scope" value="Eukaryota"/>
</dbReference>
<dbReference type="Proteomes" id="UP000002009">
    <property type="component" value="Chromosome 6"/>
</dbReference>
<dbReference type="OrthoDB" id="260091at2759"/>
<evidence type="ECO:0000256" key="1">
    <source>
        <dbReference type="ARBA" id="ARBA00023002"/>
    </source>
</evidence>
<dbReference type="SUPFAM" id="SSF55856">
    <property type="entry name" value="Cytochrome b5-like heme/steroid binding domain"/>
    <property type="match status" value="1"/>
</dbReference>
<evidence type="ECO:0000256" key="2">
    <source>
        <dbReference type="SAM" id="MobiDB-lite"/>
    </source>
</evidence>